<sequence>MGGTVVFKGQAELSAALMRKTNLDAVKTVVRANGTRLQQWTKLRAPIDTGTLFRSIDLQIKDGGLSAVVQPHTEYAAYVEFGTRKMAAQPYVKPAFNTVKAQFIADLQKLTR</sequence>
<evidence type="ECO:0000313" key="1">
    <source>
        <dbReference type="EMBL" id="DAF88164.1"/>
    </source>
</evidence>
<accession>A0A8S5U131</accession>
<reference evidence="1" key="1">
    <citation type="journal article" date="2021" name="Proc. Natl. Acad. Sci. U.S.A.">
        <title>A Catalog of Tens of Thousands of Viruses from Human Metagenomes Reveals Hidden Associations with Chronic Diseases.</title>
        <authorList>
            <person name="Tisza M.J."/>
            <person name="Buck C.B."/>
        </authorList>
    </citation>
    <scope>NUCLEOTIDE SEQUENCE</scope>
    <source>
        <strain evidence="1">CtGoR6</strain>
    </source>
</reference>
<protein>
    <submittedName>
        <fullName evidence="1">Putative tail component</fullName>
    </submittedName>
</protein>
<dbReference type="NCBIfam" id="TIGR01725">
    <property type="entry name" value="phge_HK97_gp10"/>
    <property type="match status" value="1"/>
</dbReference>
<proteinExistence type="predicted"/>
<dbReference type="InterPro" id="IPR010064">
    <property type="entry name" value="HK97-gp10_tail"/>
</dbReference>
<dbReference type="EMBL" id="BK015979">
    <property type="protein sequence ID" value="DAF88164.1"/>
    <property type="molecule type" value="Genomic_DNA"/>
</dbReference>
<name>A0A8S5U131_9CAUD</name>
<dbReference type="Pfam" id="PF04883">
    <property type="entry name" value="HK97-gp10_like"/>
    <property type="match status" value="1"/>
</dbReference>
<organism evidence="1">
    <name type="scientific">Siphoviridae sp. ctGoR6</name>
    <dbReference type="NCBI Taxonomy" id="2825416"/>
    <lineage>
        <taxon>Viruses</taxon>
        <taxon>Duplodnaviria</taxon>
        <taxon>Heunggongvirae</taxon>
        <taxon>Uroviricota</taxon>
        <taxon>Caudoviricetes</taxon>
    </lineage>
</organism>